<dbReference type="CDD" id="cd16454">
    <property type="entry name" value="RING-H2_PA-TM-RING"/>
    <property type="match status" value="1"/>
</dbReference>
<dbReference type="SUPFAM" id="SSF57850">
    <property type="entry name" value="RING/U-box"/>
    <property type="match status" value="1"/>
</dbReference>
<feature type="domain" description="RING-type" evidence="5">
    <location>
        <begin position="197"/>
        <end position="238"/>
    </location>
</feature>
<evidence type="ECO:0000256" key="3">
    <source>
        <dbReference type="ARBA" id="ARBA00022833"/>
    </source>
</evidence>
<dbReference type="GO" id="GO:0061630">
    <property type="term" value="F:ubiquitin protein ligase activity"/>
    <property type="evidence" value="ECO:0007669"/>
    <property type="project" value="TreeGrafter"/>
</dbReference>
<keyword evidence="3" id="KW-0862">Zinc</keyword>
<dbReference type="GO" id="GO:0008270">
    <property type="term" value="F:zinc ion binding"/>
    <property type="evidence" value="ECO:0007669"/>
    <property type="project" value="UniProtKB-KW"/>
</dbReference>
<dbReference type="PANTHER" id="PTHR45931:SF3">
    <property type="entry name" value="RING ZINC FINGER-CONTAINING PROTEIN"/>
    <property type="match status" value="1"/>
</dbReference>
<name>A0A836CGW1_9STRA</name>
<dbReference type="Gene3D" id="3.30.40.10">
    <property type="entry name" value="Zinc/RING finger domain, C3HC4 (zinc finger)"/>
    <property type="match status" value="1"/>
</dbReference>
<dbReference type="SMART" id="SM00184">
    <property type="entry name" value="RING"/>
    <property type="match status" value="1"/>
</dbReference>
<comment type="caution">
    <text evidence="6">The sequence shown here is derived from an EMBL/GenBank/DDBJ whole genome shotgun (WGS) entry which is preliminary data.</text>
</comment>
<reference evidence="6" key="1">
    <citation type="submission" date="2021-02" db="EMBL/GenBank/DDBJ databases">
        <title>First Annotated Genome of the Yellow-green Alga Tribonema minus.</title>
        <authorList>
            <person name="Mahan K.M."/>
        </authorList>
    </citation>
    <scope>NUCLEOTIDE SEQUENCE</scope>
    <source>
        <strain evidence="6">UTEX B ZZ1240</strain>
    </source>
</reference>
<evidence type="ECO:0000313" key="7">
    <source>
        <dbReference type="Proteomes" id="UP000664859"/>
    </source>
</evidence>
<dbReference type="InterPro" id="IPR051834">
    <property type="entry name" value="RING_finger_E3_ligase"/>
</dbReference>
<protein>
    <submittedName>
        <fullName evidence="6">Ubiquitin-protein ligase/ zinc ion binding protein</fullName>
    </submittedName>
</protein>
<keyword evidence="6" id="KW-0436">Ligase</keyword>
<evidence type="ECO:0000313" key="6">
    <source>
        <dbReference type="EMBL" id="KAG5183326.1"/>
    </source>
</evidence>
<sequence length="243" mass="25820">MNVADAAGAVEEGRAGVSAAAGGTEQAAQQEPSSLTSASRSRHVAAALLLVGAAARRLPALLAMGVAARLNAALSRRIAYFVNPPALLAMGAAARRVARLNAALSRRVAGAGARVEMVTRTQWESRMLARHPQLANGGRLALLLMDRDFDGDDYQMLLELDADNVAPAAVGATEAEIRRNPCFTVQESDAKQLARSCSICLHTFCAGEEVRIVPCLHQYHSECIDEWLRMNATCPICKFPAVG</sequence>
<dbReference type="EMBL" id="JAFCMP010000219">
    <property type="protein sequence ID" value="KAG5183326.1"/>
    <property type="molecule type" value="Genomic_DNA"/>
</dbReference>
<evidence type="ECO:0000256" key="1">
    <source>
        <dbReference type="ARBA" id="ARBA00022723"/>
    </source>
</evidence>
<dbReference type="GO" id="GO:0006511">
    <property type="term" value="P:ubiquitin-dependent protein catabolic process"/>
    <property type="evidence" value="ECO:0007669"/>
    <property type="project" value="TreeGrafter"/>
</dbReference>
<dbReference type="GO" id="GO:0016874">
    <property type="term" value="F:ligase activity"/>
    <property type="evidence" value="ECO:0007669"/>
    <property type="project" value="UniProtKB-KW"/>
</dbReference>
<dbReference type="AlphaFoldDB" id="A0A836CGW1"/>
<dbReference type="Pfam" id="PF13639">
    <property type="entry name" value="zf-RING_2"/>
    <property type="match status" value="1"/>
</dbReference>
<dbReference type="OrthoDB" id="272091at2759"/>
<dbReference type="PROSITE" id="PS50089">
    <property type="entry name" value="ZF_RING_2"/>
    <property type="match status" value="1"/>
</dbReference>
<dbReference type="PANTHER" id="PTHR45931">
    <property type="entry name" value="SI:CH211-59O9.10"/>
    <property type="match status" value="1"/>
</dbReference>
<dbReference type="GO" id="GO:0005634">
    <property type="term" value="C:nucleus"/>
    <property type="evidence" value="ECO:0007669"/>
    <property type="project" value="TreeGrafter"/>
</dbReference>
<evidence type="ECO:0000256" key="4">
    <source>
        <dbReference type="PROSITE-ProRule" id="PRU00175"/>
    </source>
</evidence>
<dbReference type="InterPro" id="IPR013083">
    <property type="entry name" value="Znf_RING/FYVE/PHD"/>
</dbReference>
<keyword evidence="1" id="KW-0479">Metal-binding</keyword>
<accession>A0A836CGW1</accession>
<dbReference type="Proteomes" id="UP000664859">
    <property type="component" value="Unassembled WGS sequence"/>
</dbReference>
<gene>
    <name evidence="6" type="ORF">JKP88DRAFT_317113</name>
</gene>
<keyword evidence="2 4" id="KW-0863">Zinc-finger</keyword>
<dbReference type="InterPro" id="IPR001841">
    <property type="entry name" value="Znf_RING"/>
</dbReference>
<evidence type="ECO:0000256" key="2">
    <source>
        <dbReference type="ARBA" id="ARBA00022771"/>
    </source>
</evidence>
<organism evidence="6 7">
    <name type="scientific">Tribonema minus</name>
    <dbReference type="NCBI Taxonomy" id="303371"/>
    <lineage>
        <taxon>Eukaryota</taxon>
        <taxon>Sar</taxon>
        <taxon>Stramenopiles</taxon>
        <taxon>Ochrophyta</taxon>
        <taxon>PX clade</taxon>
        <taxon>Xanthophyceae</taxon>
        <taxon>Tribonematales</taxon>
        <taxon>Tribonemataceae</taxon>
        <taxon>Tribonema</taxon>
    </lineage>
</organism>
<proteinExistence type="predicted"/>
<keyword evidence="7" id="KW-1185">Reference proteome</keyword>
<evidence type="ECO:0000259" key="5">
    <source>
        <dbReference type="PROSITE" id="PS50089"/>
    </source>
</evidence>